<evidence type="ECO:0000313" key="3">
    <source>
        <dbReference type="Proteomes" id="UP000298173"/>
    </source>
</evidence>
<reference evidence="2 3" key="1">
    <citation type="submission" date="2019-03" db="EMBL/GenBank/DDBJ databases">
        <title>Genomics of glacier-inhabiting Cryobacterium strains.</title>
        <authorList>
            <person name="Liu Q."/>
            <person name="Xin Y.-H."/>
        </authorList>
    </citation>
    <scope>NUCLEOTIDE SEQUENCE [LARGE SCALE GENOMIC DNA]</scope>
    <source>
        <strain evidence="2 3">HLT2-23</strain>
    </source>
</reference>
<dbReference type="OrthoDB" id="4339143at2"/>
<organism evidence="2 3">
    <name type="scientific">Cryobacterium glaciale</name>
    <dbReference type="NCBI Taxonomy" id="1259145"/>
    <lineage>
        <taxon>Bacteria</taxon>
        <taxon>Bacillati</taxon>
        <taxon>Actinomycetota</taxon>
        <taxon>Actinomycetes</taxon>
        <taxon>Micrococcales</taxon>
        <taxon>Microbacteriaceae</taxon>
        <taxon>Cryobacterium</taxon>
    </lineage>
</organism>
<dbReference type="AlphaFoldDB" id="A0A4R8UW12"/>
<accession>A0A4R8UW12</accession>
<proteinExistence type="predicted"/>
<dbReference type="Pfam" id="PF10137">
    <property type="entry name" value="CAP12-PCTIR_TIR"/>
    <property type="match status" value="1"/>
</dbReference>
<protein>
    <recommendedName>
        <fullName evidence="1">CD-NTase-associated protein 12/Pycsar effector protein TIR domain-containing protein</fullName>
    </recommendedName>
</protein>
<dbReference type="InterPro" id="IPR019302">
    <property type="entry name" value="CAP12/PCTIR_TIR_dom"/>
</dbReference>
<dbReference type="RefSeq" id="WP_134503619.1">
    <property type="nucleotide sequence ID" value="NZ_SOEY01000026.1"/>
</dbReference>
<feature type="domain" description="CD-NTase-associated protein 12/Pycsar effector protein TIR" evidence="1">
    <location>
        <begin position="15"/>
        <end position="135"/>
    </location>
</feature>
<dbReference type="Proteomes" id="UP000298173">
    <property type="component" value="Unassembled WGS sequence"/>
</dbReference>
<dbReference type="GO" id="GO:0050135">
    <property type="term" value="F:NADP+ nucleosidase activity"/>
    <property type="evidence" value="ECO:0007669"/>
    <property type="project" value="InterPro"/>
</dbReference>
<comment type="caution">
    <text evidence="2">The sequence shown here is derived from an EMBL/GenBank/DDBJ whole genome shotgun (WGS) entry which is preliminary data.</text>
</comment>
<evidence type="ECO:0000259" key="1">
    <source>
        <dbReference type="Pfam" id="PF10137"/>
    </source>
</evidence>
<gene>
    <name evidence="2" type="ORF">E3O06_11960</name>
</gene>
<name>A0A4R8UW12_9MICO</name>
<evidence type="ECO:0000313" key="2">
    <source>
        <dbReference type="EMBL" id="TFB71553.1"/>
    </source>
</evidence>
<keyword evidence="3" id="KW-1185">Reference proteome</keyword>
<dbReference type="EMBL" id="SOEY01000026">
    <property type="protein sequence ID" value="TFB71553.1"/>
    <property type="molecule type" value="Genomic_DNA"/>
</dbReference>
<sequence length="260" mass="28370">MSAARSTNQAGLPHVFIGSSTEGLEIGRHLQLDLERTGTCMVTRWDQGVFQASTYTIHRLEEAARKADFAILIATADDTVTTRGESQNVARDNVVFELGLFIGALGLERTFIVADRTEDLQLPSDLAGLTWLPYTNRPDGNVGAAVNEAVVGATSQIRALGKRVSSVGARPRDQSGVRRPLDAEIERICSAALAQGWRVRTNSGTTLRLQDRSGRKFTFSIGESVSSRVQLRSFAADLRANGLRVSRSVRQPVEDSPLYR</sequence>